<dbReference type="SUPFAM" id="SSF56935">
    <property type="entry name" value="Porins"/>
    <property type="match status" value="1"/>
</dbReference>
<keyword evidence="12 13" id="KW-0998">Cell outer membrane</keyword>
<dbReference type="RefSeq" id="WP_183857221.1">
    <property type="nucleotide sequence ID" value="NZ_JACHOO010000006.1"/>
</dbReference>
<dbReference type="Gene3D" id="2.40.170.20">
    <property type="entry name" value="TonB-dependent receptor, beta-barrel domain"/>
    <property type="match status" value="1"/>
</dbReference>
<dbReference type="PANTHER" id="PTHR30069">
    <property type="entry name" value="TONB-DEPENDENT OUTER MEMBRANE RECEPTOR"/>
    <property type="match status" value="1"/>
</dbReference>
<dbReference type="InterPro" id="IPR011276">
    <property type="entry name" value="TonB_haem/Hb_rcpt"/>
</dbReference>
<evidence type="ECO:0000256" key="4">
    <source>
        <dbReference type="ARBA" id="ARBA00022452"/>
    </source>
</evidence>
<dbReference type="PROSITE" id="PS01156">
    <property type="entry name" value="TONB_DEPENDENT_REC_2"/>
    <property type="match status" value="1"/>
</dbReference>
<keyword evidence="18" id="KW-1185">Reference proteome</keyword>
<comment type="similarity">
    <text evidence="2 13 15">Belongs to the TonB-dependent receptor family.</text>
</comment>
<keyword evidence="6 13" id="KW-0812">Transmembrane</keyword>
<dbReference type="Pfam" id="PF00593">
    <property type="entry name" value="TonB_dep_Rec_b-barrel"/>
    <property type="match status" value="1"/>
</dbReference>
<evidence type="ECO:0000256" key="7">
    <source>
        <dbReference type="ARBA" id="ARBA00022729"/>
    </source>
</evidence>
<dbReference type="NCBIfam" id="TIGR01785">
    <property type="entry name" value="TonB-hemin"/>
    <property type="match status" value="1"/>
</dbReference>
<protein>
    <submittedName>
        <fullName evidence="17">Hemoglobin/transferrin/lactoferrin receptor protein</fullName>
    </submittedName>
</protein>
<evidence type="ECO:0000259" key="16">
    <source>
        <dbReference type="SMART" id="SM00965"/>
    </source>
</evidence>
<dbReference type="InterPro" id="IPR000531">
    <property type="entry name" value="Beta-barrel_TonB"/>
</dbReference>
<dbReference type="InterPro" id="IPR037066">
    <property type="entry name" value="Plug_dom_sf"/>
</dbReference>
<dbReference type="Pfam" id="PF07715">
    <property type="entry name" value="Plug"/>
    <property type="match status" value="1"/>
</dbReference>
<dbReference type="InterPro" id="IPR011662">
    <property type="entry name" value="Secretin/TonB_short_N"/>
</dbReference>
<proteinExistence type="inferred from homology"/>
<evidence type="ECO:0000256" key="9">
    <source>
        <dbReference type="ARBA" id="ARBA00023077"/>
    </source>
</evidence>
<keyword evidence="9 15" id="KW-0798">TonB box</keyword>
<feature type="domain" description="Secretin/TonB short N-terminal" evidence="16">
    <location>
        <begin position="76"/>
        <end position="127"/>
    </location>
</feature>
<keyword evidence="7" id="KW-0732">Signal</keyword>
<dbReference type="SMART" id="SM00965">
    <property type="entry name" value="STN"/>
    <property type="match status" value="1"/>
</dbReference>
<dbReference type="GO" id="GO:0015232">
    <property type="term" value="F:heme transmembrane transporter activity"/>
    <property type="evidence" value="ECO:0007669"/>
    <property type="project" value="InterPro"/>
</dbReference>
<dbReference type="InterPro" id="IPR036942">
    <property type="entry name" value="Beta-barrel_TonB_sf"/>
</dbReference>
<evidence type="ECO:0000256" key="10">
    <source>
        <dbReference type="ARBA" id="ARBA00023136"/>
    </source>
</evidence>
<dbReference type="PANTHER" id="PTHR30069:SF41">
    <property type="entry name" value="HEME_HEMOPEXIN UTILIZATION PROTEIN C"/>
    <property type="match status" value="1"/>
</dbReference>
<evidence type="ECO:0000256" key="13">
    <source>
        <dbReference type="PROSITE-ProRule" id="PRU01360"/>
    </source>
</evidence>
<name>A0A7W9L2Y2_9HYPH</name>
<evidence type="ECO:0000313" key="18">
    <source>
        <dbReference type="Proteomes" id="UP000523821"/>
    </source>
</evidence>
<comment type="caution">
    <text evidence="17">The sequence shown here is derived from an EMBL/GenBank/DDBJ whole genome shotgun (WGS) entry which is preliminary data.</text>
</comment>
<keyword evidence="10 13" id="KW-0472">Membrane</keyword>
<accession>A0A7W9L2Y2</accession>
<dbReference type="Gene3D" id="2.170.130.10">
    <property type="entry name" value="TonB-dependent receptor, plug domain"/>
    <property type="match status" value="1"/>
</dbReference>
<keyword evidence="5" id="KW-0410">Iron transport</keyword>
<keyword evidence="3 13" id="KW-0813">Transport</keyword>
<sequence length="913" mass="96378">MGRSADAGGRTGTDGGRRRARLASLLIASSLLGAAAVFGPLVADAAQRTAVRTMRFDIPAQPLAAAIAAFVRVTGWEVGFASQTVAGKRSAAISGAMTPAEALDALLAGTAVSAAISGPSTAALVSTVAGAGAAPDGALLLDTITVTGAQGRDAPSGAGYRGTPDWVYETAASVGVVSREALQSSGARNVRDAIADAAGVYSGEGQGSFPTVSPNIRGVGDSGRVVVSIDGARQNAQDGGRYGGGLGGYGTAYVDSAFVRRVDIEKNPDASAGSAGSLGGSVDFRTVNADDIIAPGRFWGVELDAVAGSNASDFQGSMIAATRLGEIFSLTAGFSRTDMGDYEGGENGEVTASNIYNMTGRESWSSLLKLEGEFDDVRTSLSWMHQQNDFSYSPTGTMAGSDFDARNDSVSAALGWDPDSPFLDVKATLWLNRSSSDEVRQARILDGVLIWPETEQERDLTSFGGVLENTSAIETGAGPLTFNYGVEAFRDDGSSAAMNDDIAADPRYASGYLQFNRPGQRDVASAFLNETWKPADWLAISGGLRYDWYRLHGTSTYYRYQAAASYTAGCNTSEYDYRIAYVPSWDPSTASNALVRILKNRCGEIYAGSFYTAGSVISALSTPESYPETTLDIDRTDGALLPSATVEFVPFEGLRPYMSYAHSFRPPTVNEAFFSGGVSPTIGIDTSGAANEALGGESARTWEIGVNLSRDHVFAPDDSFRLKAAAFHRTIEDYIVLGYIRVPEVDEDLLSFVNADGDTTMKGLEIEANYDAGAYWIGGAATWLETTWPDKTQTFSNGSGTTTGEIFAFAGAVPPRFKVSLDVGVRSPDRKVTFGAHVNHVTPNLARYLDANGELAETGDPYTTLDLDLSLALGPHATFNVSVNNVTDQRYIPATGNYIAPGRTFLAALRTRF</sequence>
<reference evidence="17 18" key="1">
    <citation type="submission" date="2020-08" db="EMBL/GenBank/DDBJ databases">
        <title>Genomic Encyclopedia of Type Strains, Phase IV (KMG-IV): sequencing the most valuable type-strain genomes for metagenomic binning, comparative biology and taxonomic classification.</title>
        <authorList>
            <person name="Goeker M."/>
        </authorList>
    </citation>
    <scope>NUCLEOTIDE SEQUENCE [LARGE SCALE GENOMIC DNA]</scope>
    <source>
        <strain evidence="17 18">DSM 16268</strain>
    </source>
</reference>
<evidence type="ECO:0000256" key="8">
    <source>
        <dbReference type="ARBA" id="ARBA00023004"/>
    </source>
</evidence>
<dbReference type="GO" id="GO:0044718">
    <property type="term" value="P:siderophore transmembrane transport"/>
    <property type="evidence" value="ECO:0007669"/>
    <property type="project" value="TreeGrafter"/>
</dbReference>
<evidence type="ECO:0000256" key="12">
    <source>
        <dbReference type="ARBA" id="ARBA00023237"/>
    </source>
</evidence>
<dbReference type="EMBL" id="JACHOO010000006">
    <property type="protein sequence ID" value="MBB5753954.1"/>
    <property type="molecule type" value="Genomic_DNA"/>
</dbReference>
<feature type="short sequence motif" description="TonB C-terminal box" evidence="14">
    <location>
        <begin position="896"/>
        <end position="913"/>
    </location>
</feature>
<keyword evidence="5" id="KW-0406">Ion transport</keyword>
<gene>
    <name evidence="17" type="ORF">GGQ63_003029</name>
</gene>
<organism evidence="17 18">
    <name type="scientific">Prosthecomicrobium pneumaticum</name>
    <dbReference type="NCBI Taxonomy" id="81895"/>
    <lineage>
        <taxon>Bacteria</taxon>
        <taxon>Pseudomonadati</taxon>
        <taxon>Pseudomonadota</taxon>
        <taxon>Alphaproteobacteria</taxon>
        <taxon>Hyphomicrobiales</taxon>
        <taxon>Kaistiaceae</taxon>
        <taxon>Prosthecomicrobium</taxon>
    </lineage>
</organism>
<dbReference type="Proteomes" id="UP000523821">
    <property type="component" value="Unassembled WGS sequence"/>
</dbReference>
<evidence type="ECO:0000256" key="15">
    <source>
        <dbReference type="RuleBase" id="RU003357"/>
    </source>
</evidence>
<dbReference type="InterPro" id="IPR012910">
    <property type="entry name" value="Plug_dom"/>
</dbReference>
<evidence type="ECO:0000256" key="14">
    <source>
        <dbReference type="PROSITE-ProRule" id="PRU10144"/>
    </source>
</evidence>
<evidence type="ECO:0000256" key="2">
    <source>
        <dbReference type="ARBA" id="ARBA00009810"/>
    </source>
</evidence>
<evidence type="ECO:0000256" key="11">
    <source>
        <dbReference type="ARBA" id="ARBA00023170"/>
    </source>
</evidence>
<dbReference type="InterPro" id="IPR010917">
    <property type="entry name" value="TonB_rcpt_CS"/>
</dbReference>
<evidence type="ECO:0000256" key="6">
    <source>
        <dbReference type="ARBA" id="ARBA00022692"/>
    </source>
</evidence>
<keyword evidence="4 13" id="KW-1134">Transmembrane beta strand</keyword>
<dbReference type="GO" id="GO:0009279">
    <property type="term" value="C:cell outer membrane"/>
    <property type="evidence" value="ECO:0007669"/>
    <property type="project" value="UniProtKB-SubCell"/>
</dbReference>
<evidence type="ECO:0000256" key="1">
    <source>
        <dbReference type="ARBA" id="ARBA00004571"/>
    </source>
</evidence>
<dbReference type="PROSITE" id="PS52016">
    <property type="entry name" value="TONB_DEPENDENT_REC_3"/>
    <property type="match status" value="1"/>
</dbReference>
<evidence type="ECO:0000313" key="17">
    <source>
        <dbReference type="EMBL" id="MBB5753954.1"/>
    </source>
</evidence>
<evidence type="ECO:0000256" key="3">
    <source>
        <dbReference type="ARBA" id="ARBA00022448"/>
    </source>
</evidence>
<dbReference type="GO" id="GO:0015344">
    <property type="term" value="F:siderophore uptake transmembrane transporter activity"/>
    <property type="evidence" value="ECO:0007669"/>
    <property type="project" value="TreeGrafter"/>
</dbReference>
<keyword evidence="11 17" id="KW-0675">Receptor</keyword>
<comment type="subcellular location">
    <subcellularLocation>
        <location evidence="1 13">Cell outer membrane</location>
        <topology evidence="1 13">Multi-pass membrane protein</topology>
    </subcellularLocation>
</comment>
<dbReference type="InterPro" id="IPR039426">
    <property type="entry name" value="TonB-dep_rcpt-like"/>
</dbReference>
<dbReference type="Pfam" id="PF07660">
    <property type="entry name" value="STN"/>
    <property type="match status" value="1"/>
</dbReference>
<keyword evidence="8" id="KW-0408">Iron</keyword>
<evidence type="ECO:0000256" key="5">
    <source>
        <dbReference type="ARBA" id="ARBA00022496"/>
    </source>
</evidence>
<dbReference type="AlphaFoldDB" id="A0A7W9L2Y2"/>
<dbReference type="Gene3D" id="3.55.50.30">
    <property type="match status" value="1"/>
</dbReference>